<keyword evidence="5" id="KW-0809">Transit peptide</keyword>
<feature type="domain" description="Acyl-ACP thioesterase N-terminal hotdog" evidence="8">
    <location>
        <begin position="3"/>
        <end position="132"/>
    </location>
</feature>
<name>A0A0R2KYB3_9LACO</name>
<dbReference type="SUPFAM" id="SSF54637">
    <property type="entry name" value="Thioesterase/thiol ester dehydrase-isomerase"/>
    <property type="match status" value="2"/>
</dbReference>
<evidence type="ECO:0000259" key="8">
    <source>
        <dbReference type="Pfam" id="PF01643"/>
    </source>
</evidence>
<reference evidence="10 11" key="1">
    <citation type="journal article" date="2015" name="Genome Announc.">
        <title>Expanding the biotechnology potential of lactobacilli through comparative genomics of 213 strains and associated genera.</title>
        <authorList>
            <person name="Sun Z."/>
            <person name="Harris H.M."/>
            <person name="McCann A."/>
            <person name="Guo C."/>
            <person name="Argimon S."/>
            <person name="Zhang W."/>
            <person name="Yang X."/>
            <person name="Jeffery I.B."/>
            <person name="Cooney J.C."/>
            <person name="Kagawa T.F."/>
            <person name="Liu W."/>
            <person name="Song Y."/>
            <person name="Salvetti E."/>
            <person name="Wrobel A."/>
            <person name="Rasinkangas P."/>
            <person name="Parkhill J."/>
            <person name="Rea M.C."/>
            <person name="O'Sullivan O."/>
            <person name="Ritari J."/>
            <person name="Douillard F.P."/>
            <person name="Paul Ross R."/>
            <person name="Yang R."/>
            <person name="Briner A.E."/>
            <person name="Felis G.E."/>
            <person name="de Vos W.M."/>
            <person name="Barrangou R."/>
            <person name="Klaenhammer T.R."/>
            <person name="Caufield P.W."/>
            <person name="Cui Y."/>
            <person name="Zhang H."/>
            <person name="O'Toole P.W."/>
        </authorList>
    </citation>
    <scope>NUCLEOTIDE SEQUENCE [LARGE SCALE GENOMIC DNA]</scope>
    <source>
        <strain evidence="10 11">DSM 18001</strain>
    </source>
</reference>
<comment type="similarity">
    <text evidence="1">Belongs to the acyl-ACP thioesterase family.</text>
</comment>
<keyword evidence="4" id="KW-0276">Fatty acid metabolism</keyword>
<evidence type="ECO:0000256" key="6">
    <source>
        <dbReference type="ARBA" id="ARBA00023098"/>
    </source>
</evidence>
<evidence type="ECO:0000313" key="10">
    <source>
        <dbReference type="EMBL" id="KRN94489.1"/>
    </source>
</evidence>
<dbReference type="InterPro" id="IPR002864">
    <property type="entry name" value="Acyl-ACP_thioesterase_NHD"/>
</dbReference>
<dbReference type="PATRIC" id="fig|331679.3.peg.1447"/>
<dbReference type="Pfam" id="PF20791">
    <property type="entry name" value="Acyl-ACP_TE_C"/>
    <property type="match status" value="1"/>
</dbReference>
<evidence type="ECO:0000256" key="3">
    <source>
        <dbReference type="ARBA" id="ARBA00022801"/>
    </source>
</evidence>
<dbReference type="PANTHER" id="PTHR31727">
    <property type="entry name" value="OLEOYL-ACYL CARRIER PROTEIN THIOESTERASE 1, CHLOROPLASTIC"/>
    <property type="match status" value="1"/>
</dbReference>
<dbReference type="CDD" id="cd00586">
    <property type="entry name" value="4HBT"/>
    <property type="match status" value="1"/>
</dbReference>
<protein>
    <submittedName>
        <fullName evidence="10">Acyl-ACP thioesterase</fullName>
    </submittedName>
</protein>
<evidence type="ECO:0000259" key="9">
    <source>
        <dbReference type="Pfam" id="PF20791"/>
    </source>
</evidence>
<proteinExistence type="inferred from homology"/>
<dbReference type="InterPro" id="IPR029069">
    <property type="entry name" value="HotDog_dom_sf"/>
</dbReference>
<dbReference type="Pfam" id="PF01643">
    <property type="entry name" value="Acyl-ACP_TE"/>
    <property type="match status" value="1"/>
</dbReference>
<dbReference type="RefSeq" id="WP_057802291.1">
    <property type="nucleotide sequence ID" value="NZ_JQBX01000005.1"/>
</dbReference>
<sequence length="245" mass="28376">MPGKKYEEKHLVTYYEGDQTGTMTISMMINVMILISDNQSQALGVGPEVVDQTGLGWVITQYTMNITRLPRVGEEVLVGTQAVNNNDYFCQRDFWIKDQTGKVIVKTTSIFVLMDRTTRRMHKLLPELIESYESDKVKRIIRLPKLSDVEGTENSQDYAVRYFDIDTNHHVNNAKYFEWVFNTVDEEVLNNYFPTMVNIRYHVEIQPHQMVHSAVSFDQKSLKSSHKISVGNTLCCEANVEWSHR</sequence>
<dbReference type="PANTHER" id="PTHR31727:SF6">
    <property type="entry name" value="OLEOYL-ACYL CARRIER PROTEIN THIOESTERASE 1, CHLOROPLASTIC"/>
    <property type="match status" value="1"/>
</dbReference>
<keyword evidence="6" id="KW-0443">Lipid metabolism</keyword>
<dbReference type="EMBL" id="JQBX01000005">
    <property type="protein sequence ID" value="KRN94489.1"/>
    <property type="molecule type" value="Genomic_DNA"/>
</dbReference>
<keyword evidence="2" id="KW-0444">Lipid biosynthesis</keyword>
<dbReference type="InterPro" id="IPR049427">
    <property type="entry name" value="Acyl-ACP_TE_C"/>
</dbReference>
<evidence type="ECO:0000256" key="2">
    <source>
        <dbReference type="ARBA" id="ARBA00022516"/>
    </source>
</evidence>
<evidence type="ECO:0000313" key="11">
    <source>
        <dbReference type="Proteomes" id="UP000051859"/>
    </source>
</evidence>
<dbReference type="STRING" id="331679.IV81_GL001414"/>
<accession>A0A0R2KYB3</accession>
<gene>
    <name evidence="10" type="ORF">IV81_GL001414</name>
</gene>
<dbReference type="GO" id="GO:0016297">
    <property type="term" value="F:fatty acyl-[ACP] hydrolase activity"/>
    <property type="evidence" value="ECO:0007669"/>
    <property type="project" value="InterPro"/>
</dbReference>
<keyword evidence="7" id="KW-0275">Fatty acid biosynthesis</keyword>
<dbReference type="AlphaFoldDB" id="A0A0R2KYB3"/>
<evidence type="ECO:0000256" key="1">
    <source>
        <dbReference type="ARBA" id="ARBA00006500"/>
    </source>
</evidence>
<dbReference type="GO" id="GO:0000036">
    <property type="term" value="F:acyl carrier activity"/>
    <property type="evidence" value="ECO:0007669"/>
    <property type="project" value="TreeGrafter"/>
</dbReference>
<evidence type="ECO:0000256" key="4">
    <source>
        <dbReference type="ARBA" id="ARBA00022832"/>
    </source>
</evidence>
<comment type="caution">
    <text evidence="10">The sequence shown here is derived from an EMBL/GenBank/DDBJ whole genome shotgun (WGS) entry which is preliminary data.</text>
</comment>
<feature type="domain" description="Acyl-ACP thioesterase-like C-terminal" evidence="9">
    <location>
        <begin position="153"/>
        <end position="243"/>
    </location>
</feature>
<dbReference type="Gene3D" id="3.10.129.10">
    <property type="entry name" value="Hotdog Thioesterase"/>
    <property type="match status" value="1"/>
</dbReference>
<evidence type="ECO:0000256" key="5">
    <source>
        <dbReference type="ARBA" id="ARBA00022946"/>
    </source>
</evidence>
<dbReference type="InterPro" id="IPR045023">
    <property type="entry name" value="FATA/B"/>
</dbReference>
<evidence type="ECO:0000256" key="7">
    <source>
        <dbReference type="ARBA" id="ARBA00023160"/>
    </source>
</evidence>
<keyword evidence="11" id="KW-1185">Reference proteome</keyword>
<keyword evidence="3" id="KW-0378">Hydrolase</keyword>
<dbReference type="Proteomes" id="UP000051859">
    <property type="component" value="Unassembled WGS sequence"/>
</dbReference>
<organism evidence="10 11">
    <name type="scientific">Pediococcus stilesii</name>
    <dbReference type="NCBI Taxonomy" id="331679"/>
    <lineage>
        <taxon>Bacteria</taxon>
        <taxon>Bacillati</taxon>
        <taxon>Bacillota</taxon>
        <taxon>Bacilli</taxon>
        <taxon>Lactobacillales</taxon>
        <taxon>Lactobacillaceae</taxon>
        <taxon>Pediococcus</taxon>
    </lineage>
</organism>